<dbReference type="Pfam" id="PF00005">
    <property type="entry name" value="ABC_tran"/>
    <property type="match status" value="1"/>
</dbReference>
<organism evidence="6 7">
    <name type="scientific">Candidatus Methylocalor cossyra</name>
    <dbReference type="NCBI Taxonomy" id="3108543"/>
    <lineage>
        <taxon>Bacteria</taxon>
        <taxon>Pseudomonadati</taxon>
        <taxon>Pseudomonadota</taxon>
        <taxon>Gammaproteobacteria</taxon>
        <taxon>Methylococcales</taxon>
        <taxon>Methylococcaceae</taxon>
        <taxon>Candidatus Methylocalor</taxon>
    </lineage>
</organism>
<accession>A0ABM9NLM1</accession>
<keyword evidence="2" id="KW-0813">Transport</keyword>
<dbReference type="PANTHER" id="PTHR46743">
    <property type="entry name" value="TEICHOIC ACIDS EXPORT ATP-BINDING PROTEIN TAGH"/>
    <property type="match status" value="1"/>
</dbReference>
<dbReference type="InterPro" id="IPR015860">
    <property type="entry name" value="ABC_transpr_TagH-like"/>
</dbReference>
<dbReference type="InterPro" id="IPR050683">
    <property type="entry name" value="Bact_Polysacc_Export_ATP-bd"/>
</dbReference>
<name>A0ABM9NLM1_9GAMM</name>
<evidence type="ECO:0000313" key="7">
    <source>
        <dbReference type="Proteomes" id="UP001497493"/>
    </source>
</evidence>
<dbReference type="InterPro" id="IPR003593">
    <property type="entry name" value="AAA+_ATPase"/>
</dbReference>
<dbReference type="EMBL" id="OZ026884">
    <property type="protein sequence ID" value="CAL1241547.1"/>
    <property type="molecule type" value="Genomic_DNA"/>
</dbReference>
<evidence type="ECO:0000313" key="6">
    <source>
        <dbReference type="EMBL" id="CAL1241547.1"/>
    </source>
</evidence>
<protein>
    <submittedName>
        <fullName evidence="6">Lipopolysaccharide transport system ATP-binding protein</fullName>
    </submittedName>
</protein>
<dbReference type="PANTHER" id="PTHR46743:SF2">
    <property type="entry name" value="TEICHOIC ACIDS EXPORT ATP-BINDING PROTEIN TAGH"/>
    <property type="match status" value="1"/>
</dbReference>
<keyword evidence="7" id="KW-1185">Reference proteome</keyword>
<evidence type="ECO:0000259" key="5">
    <source>
        <dbReference type="PROSITE" id="PS50893"/>
    </source>
</evidence>
<dbReference type="SUPFAM" id="SSF52540">
    <property type="entry name" value="P-loop containing nucleoside triphosphate hydrolases"/>
    <property type="match status" value="1"/>
</dbReference>
<dbReference type="CDD" id="cd03220">
    <property type="entry name" value="ABC_KpsT_Wzt"/>
    <property type="match status" value="1"/>
</dbReference>
<evidence type="ECO:0000256" key="4">
    <source>
        <dbReference type="ARBA" id="ARBA00022840"/>
    </source>
</evidence>
<evidence type="ECO:0000256" key="1">
    <source>
        <dbReference type="ARBA" id="ARBA00005417"/>
    </source>
</evidence>
<keyword evidence="4 6" id="KW-0067">ATP-binding</keyword>
<reference evidence="6 7" key="1">
    <citation type="submission" date="2024-04" db="EMBL/GenBank/DDBJ databases">
        <authorList>
            <person name="Cremers G."/>
        </authorList>
    </citation>
    <scope>NUCLEOTIDE SEQUENCE [LARGE SCALE GENOMIC DNA]</scope>
    <source>
        <strain evidence="6">MeCH1-AG</strain>
    </source>
</reference>
<dbReference type="GO" id="GO:0005524">
    <property type="term" value="F:ATP binding"/>
    <property type="evidence" value="ECO:0007669"/>
    <property type="project" value="UniProtKB-KW"/>
</dbReference>
<dbReference type="InterPro" id="IPR003439">
    <property type="entry name" value="ABC_transporter-like_ATP-bd"/>
</dbReference>
<gene>
    <name evidence="6" type="ORF">MECH1_V1_2771</name>
</gene>
<proteinExistence type="inferred from homology"/>
<dbReference type="SMART" id="SM00382">
    <property type="entry name" value="AAA"/>
    <property type="match status" value="1"/>
</dbReference>
<evidence type="ECO:0000256" key="3">
    <source>
        <dbReference type="ARBA" id="ARBA00022741"/>
    </source>
</evidence>
<comment type="similarity">
    <text evidence="1">Belongs to the ABC transporter superfamily.</text>
</comment>
<keyword evidence="3" id="KW-0547">Nucleotide-binding</keyword>
<dbReference type="RefSeq" id="WP_348758056.1">
    <property type="nucleotide sequence ID" value="NZ_OZ026884.1"/>
</dbReference>
<dbReference type="Gene3D" id="3.40.50.300">
    <property type="entry name" value="P-loop containing nucleotide triphosphate hydrolases"/>
    <property type="match status" value="1"/>
</dbReference>
<feature type="domain" description="ABC transporter" evidence="5">
    <location>
        <begin position="25"/>
        <end position="255"/>
    </location>
</feature>
<dbReference type="PROSITE" id="PS50893">
    <property type="entry name" value="ABC_TRANSPORTER_2"/>
    <property type="match status" value="1"/>
</dbReference>
<sequence>MADTAVRFDGVSKKFRRTLSAGVLYGLEDLARALLRQPARESLRRDEFWAVRDISFAARRGECIGILGPNGAGKSTLLKLADREYRPDRGRVVTTGQVKSLIRLGSGLQPLLTGRENIYAKCAELGIGQREARRRLDDIVSFGGLEKVLDTPVKRYSDGLYARLEFAIVTAVPLDILLLDEVLAVCDLAFQVRCLERLQQLKRAGTTILFVSHSEPNIRHVADRCLLLFEGQALAYGEPPALFRKYYQALGFRDPGWEAWAAPATAPAEAAAWLTDLEVAGTPPGELPRGHTGQPLELIARYATTTGELPPVSLALEFWNAAGLQVASLDSGSTPLRLAPVGRLRVRIPFLGLTAGVYRVAGGFRQGGQWLGYRDPLLRLGVVQDRCASQAPLVLPAEVVQAD</sequence>
<dbReference type="Proteomes" id="UP001497493">
    <property type="component" value="Chromosome"/>
</dbReference>
<evidence type="ECO:0000256" key="2">
    <source>
        <dbReference type="ARBA" id="ARBA00022448"/>
    </source>
</evidence>
<dbReference type="InterPro" id="IPR027417">
    <property type="entry name" value="P-loop_NTPase"/>
</dbReference>